<comment type="caution">
    <text evidence="2">The sequence shown here is derived from an EMBL/GenBank/DDBJ whole genome shotgun (WGS) entry which is preliminary data.</text>
</comment>
<gene>
    <name evidence="2" type="ORF">BG53_12790</name>
</gene>
<dbReference type="EMBL" id="JFHU01000050">
    <property type="protein sequence ID" value="EXX90820.1"/>
    <property type="molecule type" value="Genomic_DNA"/>
</dbReference>
<dbReference type="InterPro" id="IPR030395">
    <property type="entry name" value="GP_PDE_dom"/>
</dbReference>
<dbReference type="SUPFAM" id="SSF51695">
    <property type="entry name" value="PLC-like phosphodiesterases"/>
    <property type="match status" value="1"/>
</dbReference>
<dbReference type="AlphaFoldDB" id="A0A9W5W7U4"/>
<protein>
    <submittedName>
        <fullName evidence="2">Glycerophosphodiester phosphodiesterase</fullName>
    </submittedName>
</protein>
<evidence type="ECO:0000313" key="2">
    <source>
        <dbReference type="EMBL" id="EXX90820.1"/>
    </source>
</evidence>
<dbReference type="RefSeq" id="WP_036580792.1">
    <property type="nucleotide sequence ID" value="NZ_KK082121.1"/>
</dbReference>
<dbReference type="Gene3D" id="3.20.20.190">
    <property type="entry name" value="Phosphatidylinositol (PI) phosphodiesterase"/>
    <property type="match status" value="1"/>
</dbReference>
<name>A0A9W5W7U4_9BACL</name>
<dbReference type="GO" id="GO:0008081">
    <property type="term" value="F:phosphoric diester hydrolase activity"/>
    <property type="evidence" value="ECO:0007669"/>
    <property type="project" value="InterPro"/>
</dbReference>
<dbReference type="InterPro" id="IPR017946">
    <property type="entry name" value="PLC-like_Pdiesterase_TIM-brl"/>
</dbReference>
<dbReference type="OrthoDB" id="384721at2"/>
<sequence length="258" mass="28869">MKNRCVAHRGASGLAPENTMAAMRKAMSFPFVEWIELDVQLSRDGIPVVIHDETLQRTAKRKGKVADYDAAQLTAMDVGKWFSSEFAGETIPLLDNVIRATKGRCRLNIELKTYGGRYPRLEKAVVDLLRGHGVEGETVITSFDPTALQKVRKLSAKVKTGLIIDGAPAFLVEELRRLDASFLSIGYTYLNRQRMALYREAGLEVMAWTVNDPQRMRRLVAISPDIMICTNFPDRYGAAFGEQPLAGWFKRLFGRGAT</sequence>
<evidence type="ECO:0000259" key="1">
    <source>
        <dbReference type="PROSITE" id="PS51704"/>
    </source>
</evidence>
<organism evidence="2 3">
    <name type="scientific">Paenibacillus darwinianus</name>
    <dbReference type="NCBI Taxonomy" id="1380763"/>
    <lineage>
        <taxon>Bacteria</taxon>
        <taxon>Bacillati</taxon>
        <taxon>Bacillota</taxon>
        <taxon>Bacilli</taxon>
        <taxon>Bacillales</taxon>
        <taxon>Paenibacillaceae</taxon>
        <taxon>Paenibacillus</taxon>
    </lineage>
</organism>
<evidence type="ECO:0000313" key="3">
    <source>
        <dbReference type="Proteomes" id="UP000053750"/>
    </source>
</evidence>
<dbReference type="GO" id="GO:0006629">
    <property type="term" value="P:lipid metabolic process"/>
    <property type="evidence" value="ECO:0007669"/>
    <property type="project" value="InterPro"/>
</dbReference>
<dbReference type="PROSITE" id="PS51704">
    <property type="entry name" value="GP_PDE"/>
    <property type="match status" value="1"/>
</dbReference>
<proteinExistence type="predicted"/>
<feature type="domain" description="GP-PDE" evidence="1">
    <location>
        <begin position="3"/>
        <end position="240"/>
    </location>
</feature>
<keyword evidence="3" id="KW-1185">Reference proteome</keyword>
<accession>A0A9W5W7U4</accession>
<dbReference type="Pfam" id="PF03009">
    <property type="entry name" value="GDPD"/>
    <property type="match status" value="1"/>
</dbReference>
<dbReference type="PANTHER" id="PTHR46211:SF1">
    <property type="entry name" value="GLYCEROPHOSPHODIESTER PHOSPHODIESTERASE, CYTOPLASMIC"/>
    <property type="match status" value="1"/>
</dbReference>
<dbReference type="PANTHER" id="PTHR46211">
    <property type="entry name" value="GLYCEROPHOSPHORYL DIESTER PHOSPHODIESTERASE"/>
    <property type="match status" value="1"/>
</dbReference>
<reference evidence="2 3" key="1">
    <citation type="submission" date="2014-02" db="EMBL/GenBank/DDBJ databases">
        <title>Genome sequence of Paenibacillus darwinianus reveals adaptive mechanisms for survival in Antarctic soils.</title>
        <authorList>
            <person name="Dsouza M."/>
            <person name="Taylor M.W."/>
            <person name="Turner S.J."/>
            <person name="Aislabie J."/>
        </authorList>
    </citation>
    <scope>NUCLEOTIDE SEQUENCE [LARGE SCALE GENOMIC DNA]</scope>
    <source>
        <strain evidence="2 3">CE1</strain>
    </source>
</reference>
<dbReference type="Proteomes" id="UP000053750">
    <property type="component" value="Unassembled WGS sequence"/>
</dbReference>